<dbReference type="KEGG" id="zca:118356811"/>
<feature type="region of interest" description="Disordered" evidence="1">
    <location>
        <begin position="113"/>
        <end position="133"/>
    </location>
</feature>
<organism evidence="2 3">
    <name type="scientific">Zalophus californianus</name>
    <name type="common">California sealion</name>
    <dbReference type="NCBI Taxonomy" id="9704"/>
    <lineage>
        <taxon>Eukaryota</taxon>
        <taxon>Metazoa</taxon>
        <taxon>Chordata</taxon>
        <taxon>Craniata</taxon>
        <taxon>Vertebrata</taxon>
        <taxon>Euteleostomi</taxon>
        <taxon>Mammalia</taxon>
        <taxon>Eutheria</taxon>
        <taxon>Laurasiatheria</taxon>
        <taxon>Carnivora</taxon>
        <taxon>Caniformia</taxon>
        <taxon>Pinnipedia</taxon>
        <taxon>Otariidae</taxon>
        <taxon>Zalophus</taxon>
    </lineage>
</organism>
<dbReference type="Proteomes" id="UP000515165">
    <property type="component" value="Chromosome 3"/>
</dbReference>
<feature type="compositionally biased region" description="Pro residues" evidence="1">
    <location>
        <begin position="547"/>
        <end position="566"/>
    </location>
</feature>
<feature type="region of interest" description="Disordered" evidence="1">
    <location>
        <begin position="70"/>
        <end position="89"/>
    </location>
</feature>
<dbReference type="RefSeq" id="XP_035582493.1">
    <property type="nucleotide sequence ID" value="XM_035726600.1"/>
</dbReference>
<feature type="compositionally biased region" description="Low complexity" evidence="1">
    <location>
        <begin position="396"/>
        <end position="416"/>
    </location>
</feature>
<protein>
    <submittedName>
        <fullName evidence="3">Spidroin-2-like</fullName>
    </submittedName>
</protein>
<gene>
    <name evidence="3" type="primary">LOC118356811</name>
</gene>
<feature type="compositionally biased region" description="Low complexity" evidence="1">
    <location>
        <begin position="188"/>
        <end position="215"/>
    </location>
</feature>
<name>A0A6P9FIU9_ZALCA</name>
<reference evidence="3" key="1">
    <citation type="submission" date="2025-08" db="UniProtKB">
        <authorList>
            <consortium name="RefSeq"/>
        </authorList>
    </citation>
    <scope>IDENTIFICATION</scope>
    <source>
        <tissue evidence="3">Blood</tissue>
    </source>
</reference>
<feature type="compositionally biased region" description="Low complexity" evidence="1">
    <location>
        <begin position="504"/>
        <end position="519"/>
    </location>
</feature>
<accession>A0A6P9FIU9</accession>
<feature type="region of interest" description="Disordered" evidence="1">
    <location>
        <begin position="368"/>
        <end position="568"/>
    </location>
</feature>
<feature type="compositionally biased region" description="Low complexity" evidence="1">
    <location>
        <begin position="160"/>
        <end position="176"/>
    </location>
</feature>
<keyword evidence="2" id="KW-1185">Reference proteome</keyword>
<feature type="region of interest" description="Disordered" evidence="1">
    <location>
        <begin position="251"/>
        <end position="278"/>
    </location>
</feature>
<feature type="compositionally biased region" description="Basic and acidic residues" evidence="1">
    <location>
        <begin position="445"/>
        <end position="459"/>
    </location>
</feature>
<dbReference type="GeneID" id="118356811"/>
<evidence type="ECO:0000313" key="3">
    <source>
        <dbReference type="RefSeq" id="XP_035582493.1"/>
    </source>
</evidence>
<evidence type="ECO:0000313" key="2">
    <source>
        <dbReference type="Proteomes" id="UP000515165"/>
    </source>
</evidence>
<feature type="region of interest" description="Disordered" evidence="1">
    <location>
        <begin position="623"/>
        <end position="667"/>
    </location>
</feature>
<proteinExistence type="predicted"/>
<dbReference type="AlphaFoldDB" id="A0A6P9FIU9"/>
<sequence length="667" mass="69233">MDRDFFLSGSPFFGEGGGRWGQLFAGDLAVVATPFSGLRALALGAAGSRSRLYAPGGAENEIRRCKPRLLSGGGDPGAGAQAPSALPPSSYEIAPARHLGRYNAAHAWVLQAPSQEPPHPRGPGARFRPYFPGLSRPRRGKVAKFQRSAVRIHGLEHDFGGSYKAGGSSSSASALGRTRPREDRRHGAAAAAGHRGQAGAEGRGADAPALRPSSLSARASGGRLLPGFLAGLPVTGRGRGRGAGGFWSSSACGPGVKQRLGPGPPARPLGTSPGAHPSRSLAKLLIGVDTRMRAACRALRRRLSWAGDARPSRLAPRAGRGVGARAELVASLKAAQQNCALKLRSARLSASIGLVWAEWGPPRGDASVQVYGAGGRDSGGKVSHRRAGQAERQEEPALAGGEAPAAWHPAAAQLRAPGPPPPSLLSACSSAGAEGPSLAHPGSKNPEDARRALERRARLQEPGTGRSGGERGPEAGGSARRRGRRRPADGDRGPRSRGSGQGGNAASAAALPALSPSSGARRRRRPSRLSSACASCRQRRPRRPERPPGLPFSPRPRSLPLPPSPPRSLFSDHFFLSANPASNWRLPPSGFASLDSGLSPLGRHQSLQGCAPGGARRRLRRASVVHASRKPQERNCGRAAARGLRASPGRVSPGRAGCAKAAQDRRF</sequence>
<evidence type="ECO:0000256" key="1">
    <source>
        <dbReference type="SAM" id="MobiDB-lite"/>
    </source>
</evidence>
<feature type="region of interest" description="Disordered" evidence="1">
    <location>
        <begin position="159"/>
        <end position="215"/>
    </location>
</feature>
<feature type="compositionally biased region" description="Low complexity" evidence="1">
    <location>
        <begin position="424"/>
        <end position="435"/>
    </location>
</feature>